<sequence length="386" mass="44084">MSQEEDTDLRETPIRAMSLSTRHGLSEYLNGEQYITTSEGLCRDYRGLAQLMGFSYHIIDSLLRTNDPFSGLLDRYKNRSDATFGQLIQMLDRIERYDIIDDMTPFLREDSRHYKSLKPSNDSSEPNHQTMAIEPKIIIYDAYVCYADKDIGFVEQLSQYLESPNIGLRLFIRDRDLCLGSWAYESFAQMVTSQCRKVLIILSPHFLECPECDFQTAFTTGLAIEQRNRILIPIIHKRCDLPPIIRMLTKIDMTRSLDTPDWTWNRLVNSIRIHSANQSFVTKSVAYESKPTLLQLPSVPSDSPNGSQLISIETISDSCISLPTRCPTPTAPPLITTQSSVCSTNSEMSIKSDNSECLPILSTEKDKNSKKLIHKTWISLRQKFKS</sequence>
<dbReference type="GO" id="GO:0050830">
    <property type="term" value="P:defense response to Gram-positive bacterium"/>
    <property type="evidence" value="ECO:0007669"/>
    <property type="project" value="TreeGrafter"/>
</dbReference>
<feature type="domain" description="Death" evidence="4">
    <location>
        <begin position="44"/>
        <end position="107"/>
    </location>
</feature>
<evidence type="ECO:0000313" key="7">
    <source>
        <dbReference type="Proteomes" id="UP000728032"/>
    </source>
</evidence>
<dbReference type="PROSITE" id="PS50104">
    <property type="entry name" value="TIR"/>
    <property type="match status" value="1"/>
</dbReference>
<dbReference type="SUPFAM" id="SSF52200">
    <property type="entry name" value="Toll/Interleukin receptor TIR domain"/>
    <property type="match status" value="1"/>
</dbReference>
<dbReference type="GO" id="GO:0034142">
    <property type="term" value="P:toll-like receptor 4 signaling pathway"/>
    <property type="evidence" value="ECO:0007669"/>
    <property type="project" value="TreeGrafter"/>
</dbReference>
<evidence type="ECO:0000313" key="6">
    <source>
        <dbReference type="EMBL" id="CAD7660024.1"/>
    </source>
</evidence>
<dbReference type="AlphaFoldDB" id="A0A7R9MHG1"/>
<dbReference type="GO" id="GO:0008063">
    <property type="term" value="P:Toll signaling pathway"/>
    <property type="evidence" value="ECO:0007669"/>
    <property type="project" value="TreeGrafter"/>
</dbReference>
<dbReference type="EMBL" id="OC933837">
    <property type="protein sequence ID" value="CAD7660024.1"/>
    <property type="molecule type" value="Genomic_DNA"/>
</dbReference>
<dbReference type="Pfam" id="PF13676">
    <property type="entry name" value="TIR_2"/>
    <property type="match status" value="1"/>
</dbReference>
<dbReference type="GO" id="GO:0045087">
    <property type="term" value="P:innate immune response"/>
    <property type="evidence" value="ECO:0007669"/>
    <property type="project" value="TreeGrafter"/>
</dbReference>
<dbReference type="InterPro" id="IPR000157">
    <property type="entry name" value="TIR_dom"/>
</dbReference>
<feature type="domain" description="TIR" evidence="5">
    <location>
        <begin position="138"/>
        <end position="271"/>
    </location>
</feature>
<dbReference type="OrthoDB" id="10037120at2759"/>
<dbReference type="Gene3D" id="1.10.533.10">
    <property type="entry name" value="Death Domain, Fas"/>
    <property type="match status" value="1"/>
</dbReference>
<evidence type="ECO:0000256" key="3">
    <source>
        <dbReference type="ARBA" id="ARBA00023198"/>
    </source>
</evidence>
<dbReference type="PANTHER" id="PTHR15079:SF3">
    <property type="entry name" value="MYELOID DIFFERENTIATION PRIMARY RESPONSE PROTEIN MYD88"/>
    <property type="match status" value="1"/>
</dbReference>
<protein>
    <recommendedName>
        <fullName evidence="8">Myeloid differentiation primary response protein MyD88</fullName>
    </recommendedName>
</protein>
<evidence type="ECO:0000256" key="1">
    <source>
        <dbReference type="ARBA" id="ARBA00004496"/>
    </source>
</evidence>
<dbReference type="GO" id="GO:0070976">
    <property type="term" value="F:TIR domain binding"/>
    <property type="evidence" value="ECO:0007669"/>
    <property type="project" value="InterPro"/>
</dbReference>
<dbReference type="PROSITE" id="PS50017">
    <property type="entry name" value="DEATH_DOMAIN"/>
    <property type="match status" value="1"/>
</dbReference>
<dbReference type="GO" id="GO:0002755">
    <property type="term" value="P:MyD88-dependent toll-like receptor signaling pathway"/>
    <property type="evidence" value="ECO:0007669"/>
    <property type="project" value="InterPro"/>
</dbReference>
<name>A0A7R9MHG1_9ACAR</name>
<dbReference type="EMBL" id="CAJPVJ010019012">
    <property type="protein sequence ID" value="CAG2177162.1"/>
    <property type="molecule type" value="Genomic_DNA"/>
</dbReference>
<accession>A0A7R9MHG1</accession>
<gene>
    <name evidence="6" type="ORF">ONB1V03_LOCUS16595</name>
</gene>
<dbReference type="SMART" id="SM00255">
    <property type="entry name" value="TIR"/>
    <property type="match status" value="1"/>
</dbReference>
<dbReference type="Proteomes" id="UP000728032">
    <property type="component" value="Unassembled WGS sequence"/>
</dbReference>
<dbReference type="GO" id="GO:0043123">
    <property type="term" value="P:positive regulation of canonical NF-kappaB signal transduction"/>
    <property type="evidence" value="ECO:0007669"/>
    <property type="project" value="InterPro"/>
</dbReference>
<dbReference type="FunFam" id="1.10.533.10:FF:000029">
    <property type="entry name" value="Myeloid differentiation primary response protein MyD88"/>
    <property type="match status" value="1"/>
</dbReference>
<dbReference type="PANTHER" id="PTHR15079">
    <property type="entry name" value="MYD88"/>
    <property type="match status" value="1"/>
</dbReference>
<dbReference type="GO" id="GO:0035325">
    <property type="term" value="F:Toll-like receptor binding"/>
    <property type="evidence" value="ECO:0007669"/>
    <property type="project" value="TreeGrafter"/>
</dbReference>
<dbReference type="SUPFAM" id="SSF47986">
    <property type="entry name" value="DEATH domain"/>
    <property type="match status" value="1"/>
</dbReference>
<dbReference type="Gene3D" id="3.40.50.10140">
    <property type="entry name" value="Toll/interleukin-1 receptor homology (TIR) domain"/>
    <property type="match status" value="1"/>
</dbReference>
<dbReference type="InterPro" id="IPR017281">
    <property type="entry name" value="Myelin_different_resp_MyD88"/>
</dbReference>
<evidence type="ECO:0000259" key="5">
    <source>
        <dbReference type="PROSITE" id="PS50104"/>
    </source>
</evidence>
<proteinExistence type="predicted"/>
<evidence type="ECO:0000259" key="4">
    <source>
        <dbReference type="PROSITE" id="PS50017"/>
    </source>
</evidence>
<dbReference type="GO" id="GO:0005886">
    <property type="term" value="C:plasma membrane"/>
    <property type="evidence" value="ECO:0007669"/>
    <property type="project" value="TreeGrafter"/>
</dbReference>
<keyword evidence="2" id="KW-0963">Cytoplasm</keyword>
<organism evidence="6">
    <name type="scientific">Oppiella nova</name>
    <dbReference type="NCBI Taxonomy" id="334625"/>
    <lineage>
        <taxon>Eukaryota</taxon>
        <taxon>Metazoa</taxon>
        <taxon>Ecdysozoa</taxon>
        <taxon>Arthropoda</taxon>
        <taxon>Chelicerata</taxon>
        <taxon>Arachnida</taxon>
        <taxon>Acari</taxon>
        <taxon>Acariformes</taxon>
        <taxon>Sarcoptiformes</taxon>
        <taxon>Oribatida</taxon>
        <taxon>Brachypylina</taxon>
        <taxon>Oppioidea</taxon>
        <taxon>Oppiidae</taxon>
        <taxon>Oppiella</taxon>
    </lineage>
</organism>
<comment type="subcellular location">
    <subcellularLocation>
        <location evidence="1">Cytoplasm</location>
    </subcellularLocation>
</comment>
<dbReference type="Pfam" id="PF00531">
    <property type="entry name" value="Death"/>
    <property type="match status" value="1"/>
</dbReference>
<evidence type="ECO:0008006" key="8">
    <source>
        <dbReference type="Google" id="ProtNLM"/>
    </source>
</evidence>
<dbReference type="InterPro" id="IPR000488">
    <property type="entry name" value="Death_dom"/>
</dbReference>
<dbReference type="GO" id="GO:0005737">
    <property type="term" value="C:cytoplasm"/>
    <property type="evidence" value="ECO:0007669"/>
    <property type="project" value="UniProtKB-SubCell"/>
</dbReference>
<dbReference type="InterPro" id="IPR011029">
    <property type="entry name" value="DEATH-like_dom_sf"/>
</dbReference>
<reference evidence="6" key="1">
    <citation type="submission" date="2020-11" db="EMBL/GenBank/DDBJ databases">
        <authorList>
            <person name="Tran Van P."/>
        </authorList>
    </citation>
    <scope>NUCLEOTIDE SEQUENCE</scope>
</reference>
<keyword evidence="3" id="KW-0395">Inflammatory response</keyword>
<keyword evidence="7" id="KW-1185">Reference proteome</keyword>
<dbReference type="InterPro" id="IPR035897">
    <property type="entry name" value="Toll_tir_struct_dom_sf"/>
</dbReference>
<evidence type="ECO:0000256" key="2">
    <source>
        <dbReference type="ARBA" id="ARBA00022490"/>
    </source>
</evidence>